<reference evidence="3 4" key="1">
    <citation type="submission" date="2024-10" db="EMBL/GenBank/DDBJ databases">
        <authorList>
            <person name="Kim D."/>
        </authorList>
    </citation>
    <scope>NUCLEOTIDE SEQUENCE [LARGE SCALE GENOMIC DNA]</scope>
    <source>
        <strain evidence="3">Taebaek</strain>
    </source>
</reference>
<evidence type="ECO:0000256" key="1">
    <source>
        <dbReference type="SAM" id="Coils"/>
    </source>
</evidence>
<evidence type="ECO:0000313" key="4">
    <source>
        <dbReference type="Proteomes" id="UP001620645"/>
    </source>
</evidence>
<comment type="caution">
    <text evidence="3">The sequence shown here is derived from an EMBL/GenBank/DDBJ whole genome shotgun (WGS) entry which is preliminary data.</text>
</comment>
<dbReference type="Proteomes" id="UP001620645">
    <property type="component" value="Unassembled WGS sequence"/>
</dbReference>
<keyword evidence="4" id="KW-1185">Reference proteome</keyword>
<keyword evidence="1" id="KW-0175">Coiled coil</keyword>
<feature type="region of interest" description="Disordered" evidence="2">
    <location>
        <begin position="1"/>
        <end position="23"/>
    </location>
</feature>
<organism evidence="3 4">
    <name type="scientific">Heterodera schachtii</name>
    <name type="common">Sugarbeet cyst nematode worm</name>
    <name type="synonym">Tylenchus schachtii</name>
    <dbReference type="NCBI Taxonomy" id="97005"/>
    <lineage>
        <taxon>Eukaryota</taxon>
        <taxon>Metazoa</taxon>
        <taxon>Ecdysozoa</taxon>
        <taxon>Nematoda</taxon>
        <taxon>Chromadorea</taxon>
        <taxon>Rhabditida</taxon>
        <taxon>Tylenchina</taxon>
        <taxon>Tylenchomorpha</taxon>
        <taxon>Tylenchoidea</taxon>
        <taxon>Heteroderidae</taxon>
        <taxon>Heteroderinae</taxon>
        <taxon>Heterodera</taxon>
    </lineage>
</organism>
<gene>
    <name evidence="3" type="ORF">niasHS_009211</name>
</gene>
<protein>
    <submittedName>
        <fullName evidence="3">Uncharacterized protein</fullName>
    </submittedName>
</protein>
<dbReference type="EMBL" id="JBICCN010000243">
    <property type="protein sequence ID" value="KAL3084078.1"/>
    <property type="molecule type" value="Genomic_DNA"/>
</dbReference>
<feature type="coiled-coil region" evidence="1">
    <location>
        <begin position="54"/>
        <end position="109"/>
    </location>
</feature>
<proteinExistence type="predicted"/>
<sequence length="115" mass="13183">MASNTTEQEENPSGVEPSKEELVHKCPYHKETKEKIEAESNELFTELIEKDAQNDELRAQNADHIKTINQQKSQIEQKDKVIAKVRNGNEKQAKKIETIQMANKELKAKFCSMPT</sequence>
<dbReference type="AlphaFoldDB" id="A0ABD2J6Q8"/>
<evidence type="ECO:0000256" key="2">
    <source>
        <dbReference type="SAM" id="MobiDB-lite"/>
    </source>
</evidence>
<name>A0ABD2J6Q8_HETSC</name>
<evidence type="ECO:0000313" key="3">
    <source>
        <dbReference type="EMBL" id="KAL3084078.1"/>
    </source>
</evidence>
<accession>A0ABD2J6Q8</accession>